<evidence type="ECO:0000256" key="1">
    <source>
        <dbReference type="ARBA" id="ARBA00000439"/>
    </source>
</evidence>
<dbReference type="EMBL" id="SORI01000013">
    <property type="protein sequence ID" value="TDY59492.1"/>
    <property type="molecule type" value="Genomic_DNA"/>
</dbReference>
<dbReference type="InterPro" id="IPR017853">
    <property type="entry name" value="GH"/>
</dbReference>
<dbReference type="GO" id="GO:0005975">
    <property type="term" value="P:carbohydrate metabolic process"/>
    <property type="evidence" value="ECO:0007669"/>
    <property type="project" value="InterPro"/>
</dbReference>
<evidence type="ECO:0000256" key="4">
    <source>
        <dbReference type="ARBA" id="ARBA00020295"/>
    </source>
</evidence>
<keyword evidence="7 10" id="KW-0119">Carbohydrate metabolism</keyword>
<sequence>MFLLNRACGILLPVPSLPGGFGAGDLGKPAHDFVDFLSRSGQTIWQVLPLTVTDGALGNSPYSSPSAFAGTPLCISPDDLVTRGLLLRDELSGHPAFPEDRIDYGPARAFREEILRIAFSRFSPGEEYGAFLREQEHWLEDYVLFTALKGIYKGTPWNGWPEKIRGRDETALREAAGDLRGELDYLRFVQYIFFSQMKSLRAKCREAGVELIGDLPIYVNYDSADVWSRQSFFCLGGDLLPTEVAGVPPDYFSETGQLWGNPLYNWDTLKKNGFSWWIRRLRHSLSLFDTVRIDHFRGLLAYWAIPFGDKTAERGTWRPVPSADFFNAVRKELPSPPFLAENLGVITPDVTEAMESMGFPGMAVALFAFGGGMRDNPHIPHNYRRELTAYTGTHDNNTIEGWYSEDASEDERRTFRKYTGRSADGESAADAVIRLVLSSVAERAVVPLQDYLGLGSEGRMNTPSVPSGNWEWKARQEHLSGELSGRMANLAAIYGRK</sequence>
<dbReference type="EC" id="2.4.1.25" evidence="3 10"/>
<dbReference type="Gene3D" id="3.20.20.80">
    <property type="entry name" value="Glycosidases"/>
    <property type="match status" value="1"/>
</dbReference>
<comment type="caution">
    <text evidence="11">The sequence shown here is derived from an EMBL/GenBank/DDBJ whole genome shotgun (WGS) entry which is preliminary data.</text>
</comment>
<keyword evidence="5 10" id="KW-0328">Glycosyltransferase</keyword>
<dbReference type="NCBIfam" id="TIGR00217">
    <property type="entry name" value="malQ"/>
    <property type="match status" value="1"/>
</dbReference>
<dbReference type="OrthoDB" id="9811841at2"/>
<dbReference type="Proteomes" id="UP000295066">
    <property type="component" value="Unassembled WGS sequence"/>
</dbReference>
<evidence type="ECO:0000256" key="9">
    <source>
        <dbReference type="ARBA" id="ARBA00031501"/>
    </source>
</evidence>
<evidence type="ECO:0000256" key="3">
    <source>
        <dbReference type="ARBA" id="ARBA00012560"/>
    </source>
</evidence>
<evidence type="ECO:0000256" key="8">
    <source>
        <dbReference type="ARBA" id="ARBA00031423"/>
    </source>
</evidence>
<evidence type="ECO:0000313" key="12">
    <source>
        <dbReference type="Proteomes" id="UP000295066"/>
    </source>
</evidence>
<comment type="catalytic activity">
    <reaction evidence="1 10">
        <text>Transfers a segment of a (1-&gt;4)-alpha-D-glucan to a new position in an acceptor, which may be glucose or a (1-&gt;4)-alpha-D-glucan.</text>
        <dbReference type="EC" id="2.4.1.25"/>
    </reaction>
</comment>
<comment type="similarity">
    <text evidence="2 10">Belongs to the disproportionating enzyme family.</text>
</comment>
<proteinExistence type="inferred from homology"/>
<dbReference type="Pfam" id="PF02446">
    <property type="entry name" value="Glyco_hydro_77"/>
    <property type="match status" value="1"/>
</dbReference>
<name>A0A4R8M5I5_9BACT</name>
<dbReference type="PANTHER" id="PTHR32438:SF5">
    <property type="entry name" value="4-ALPHA-GLUCANOTRANSFERASE DPE1, CHLOROPLASTIC_AMYLOPLASTIC"/>
    <property type="match status" value="1"/>
</dbReference>
<protein>
    <recommendedName>
        <fullName evidence="4 10">4-alpha-glucanotransferase</fullName>
        <ecNumber evidence="3 10">2.4.1.25</ecNumber>
    </recommendedName>
    <alternativeName>
        <fullName evidence="8 10">Amylomaltase</fullName>
    </alternativeName>
    <alternativeName>
        <fullName evidence="9 10">Disproportionating enzyme</fullName>
    </alternativeName>
</protein>
<keyword evidence="6 10" id="KW-0808">Transferase</keyword>
<evidence type="ECO:0000256" key="7">
    <source>
        <dbReference type="ARBA" id="ARBA00023277"/>
    </source>
</evidence>
<gene>
    <name evidence="11" type="ORF">C8D99_11370</name>
</gene>
<dbReference type="GO" id="GO:0004134">
    <property type="term" value="F:4-alpha-glucanotransferase activity"/>
    <property type="evidence" value="ECO:0007669"/>
    <property type="project" value="UniProtKB-EC"/>
</dbReference>
<dbReference type="NCBIfam" id="NF011080">
    <property type="entry name" value="PRK14508.1-3"/>
    <property type="match status" value="1"/>
</dbReference>
<evidence type="ECO:0000256" key="10">
    <source>
        <dbReference type="RuleBase" id="RU361207"/>
    </source>
</evidence>
<dbReference type="AlphaFoldDB" id="A0A4R8M5I5"/>
<reference evidence="11 12" key="1">
    <citation type="submission" date="2019-03" db="EMBL/GenBank/DDBJ databases">
        <title>Genomic Encyclopedia of Type Strains, Phase IV (KMG-IV): sequencing the most valuable type-strain genomes for metagenomic binning, comparative biology and taxonomic classification.</title>
        <authorList>
            <person name="Goeker M."/>
        </authorList>
    </citation>
    <scope>NUCLEOTIDE SEQUENCE [LARGE SCALE GENOMIC DNA]</scope>
    <source>
        <strain evidence="11 12">DSM 25964</strain>
    </source>
</reference>
<evidence type="ECO:0000256" key="2">
    <source>
        <dbReference type="ARBA" id="ARBA00005684"/>
    </source>
</evidence>
<evidence type="ECO:0000313" key="11">
    <source>
        <dbReference type="EMBL" id="TDY59492.1"/>
    </source>
</evidence>
<dbReference type="SUPFAM" id="SSF51445">
    <property type="entry name" value="(Trans)glycosidases"/>
    <property type="match status" value="1"/>
</dbReference>
<dbReference type="InterPro" id="IPR003385">
    <property type="entry name" value="Glyco_hydro_77"/>
</dbReference>
<evidence type="ECO:0000256" key="6">
    <source>
        <dbReference type="ARBA" id="ARBA00022679"/>
    </source>
</evidence>
<evidence type="ECO:0000256" key="5">
    <source>
        <dbReference type="ARBA" id="ARBA00022676"/>
    </source>
</evidence>
<keyword evidence="12" id="KW-1185">Reference proteome</keyword>
<accession>A0A4R8M5I5</accession>
<dbReference type="RefSeq" id="WP_133958027.1">
    <property type="nucleotide sequence ID" value="NZ_SORI01000013.1"/>
</dbReference>
<dbReference type="PANTHER" id="PTHR32438">
    <property type="entry name" value="4-ALPHA-GLUCANOTRANSFERASE DPE1, CHLOROPLASTIC/AMYLOPLASTIC"/>
    <property type="match status" value="1"/>
</dbReference>
<organism evidence="11 12">
    <name type="scientific">Aminivibrio pyruvatiphilus</name>
    <dbReference type="NCBI Taxonomy" id="1005740"/>
    <lineage>
        <taxon>Bacteria</taxon>
        <taxon>Thermotogati</taxon>
        <taxon>Synergistota</taxon>
        <taxon>Synergistia</taxon>
        <taxon>Synergistales</taxon>
        <taxon>Aminobacteriaceae</taxon>
        <taxon>Aminivibrio</taxon>
    </lineage>
</organism>